<evidence type="ECO:0000256" key="7">
    <source>
        <dbReference type="ARBA" id="ARBA00022737"/>
    </source>
</evidence>
<feature type="domain" description="ZAD" evidence="26">
    <location>
        <begin position="15"/>
        <end position="85"/>
    </location>
</feature>
<evidence type="ECO:0000256" key="19">
    <source>
        <dbReference type="PROSITE-ProRule" id="PRU00042"/>
    </source>
</evidence>
<accession>U4UK42</accession>
<dbReference type="OrthoDB" id="1734229at2759"/>
<dbReference type="GO" id="GO:0005634">
    <property type="term" value="C:nucleus"/>
    <property type="evidence" value="ECO:0007669"/>
    <property type="project" value="UniProtKB-SubCell"/>
</dbReference>
<dbReference type="GO" id="GO:0008320">
    <property type="term" value="F:protein transmembrane transporter activity"/>
    <property type="evidence" value="ECO:0007669"/>
    <property type="project" value="TreeGrafter"/>
</dbReference>
<evidence type="ECO:0000256" key="23">
    <source>
        <dbReference type="SAM" id="Phobius"/>
    </source>
</evidence>
<keyword evidence="15 23" id="KW-0472">Membrane</keyword>
<feature type="domain" description="C2H2-type" evidence="25">
    <location>
        <begin position="407"/>
        <end position="434"/>
    </location>
</feature>
<dbReference type="InterPro" id="IPR012934">
    <property type="entry name" value="Znf_AD"/>
</dbReference>
<dbReference type="InterPro" id="IPR036869">
    <property type="entry name" value="J_dom_sf"/>
</dbReference>
<feature type="domain" description="C2H2-type" evidence="25">
    <location>
        <begin position="261"/>
        <end position="288"/>
    </location>
</feature>
<dbReference type="InterPro" id="IPR036236">
    <property type="entry name" value="Znf_C2H2_sf"/>
</dbReference>
<feature type="region of interest" description="Disordered" evidence="22">
    <location>
        <begin position="1119"/>
        <end position="1234"/>
    </location>
</feature>
<feature type="binding site" evidence="20">
    <location>
        <position position="61"/>
    </location>
    <ligand>
        <name>Zn(2+)</name>
        <dbReference type="ChEBI" id="CHEBI:29105"/>
    </ligand>
</feature>
<feature type="compositionally biased region" description="Basic and acidic residues" evidence="22">
    <location>
        <begin position="1121"/>
        <end position="1137"/>
    </location>
</feature>
<evidence type="ECO:0000256" key="18">
    <source>
        <dbReference type="ARBA" id="ARBA00023242"/>
    </source>
</evidence>
<evidence type="ECO:0000256" key="10">
    <source>
        <dbReference type="ARBA" id="ARBA00022833"/>
    </source>
</evidence>
<dbReference type="PRINTS" id="PR00625">
    <property type="entry name" value="JDOMAIN"/>
</dbReference>
<feature type="binding site" evidence="20">
    <location>
        <position position="17"/>
    </location>
    <ligand>
        <name>Zn(2+)</name>
        <dbReference type="ChEBI" id="CHEBI:29105"/>
    </ligand>
</feature>
<dbReference type="GO" id="GO:0006355">
    <property type="term" value="P:regulation of DNA-templated transcription"/>
    <property type="evidence" value="ECO:0007669"/>
    <property type="project" value="UniProtKB-ARBA"/>
</dbReference>
<dbReference type="SUPFAM" id="SSF158702">
    <property type="entry name" value="Sec63 N-terminal domain-like"/>
    <property type="match status" value="1"/>
</dbReference>
<comment type="similarity">
    <text evidence="3">Belongs to the krueppel C2H2-type zinc-finger protein family.</text>
</comment>
<keyword evidence="4" id="KW-0813">Transport</keyword>
<keyword evidence="18" id="KW-0539">Nucleus</keyword>
<dbReference type="Gene3D" id="2.60.40.150">
    <property type="entry name" value="C2 domain"/>
    <property type="match status" value="1"/>
</dbReference>
<keyword evidence="10 20" id="KW-0862">Zinc</keyword>
<dbReference type="FunFam" id="2.60.40.150:FF:000184">
    <property type="entry name" value="Translocation protein SEC63"/>
    <property type="match status" value="1"/>
</dbReference>
<evidence type="ECO:0000313" key="27">
    <source>
        <dbReference type="EMBL" id="ERL93492.1"/>
    </source>
</evidence>
<evidence type="ECO:0000256" key="12">
    <source>
        <dbReference type="ARBA" id="ARBA00022989"/>
    </source>
</evidence>
<dbReference type="SUPFAM" id="SSF46565">
    <property type="entry name" value="Chaperone J-domain"/>
    <property type="match status" value="1"/>
</dbReference>
<evidence type="ECO:0000256" key="5">
    <source>
        <dbReference type="ARBA" id="ARBA00022692"/>
    </source>
</evidence>
<dbReference type="FunFam" id="3.30.160.60:FF:000072">
    <property type="entry name" value="zinc finger protein 143 isoform X1"/>
    <property type="match status" value="1"/>
</dbReference>
<organism evidence="27 28">
    <name type="scientific">Dendroctonus ponderosae</name>
    <name type="common">Mountain pine beetle</name>
    <dbReference type="NCBI Taxonomy" id="77166"/>
    <lineage>
        <taxon>Eukaryota</taxon>
        <taxon>Metazoa</taxon>
        <taxon>Ecdysozoa</taxon>
        <taxon>Arthropoda</taxon>
        <taxon>Hexapoda</taxon>
        <taxon>Insecta</taxon>
        <taxon>Pterygota</taxon>
        <taxon>Neoptera</taxon>
        <taxon>Endopterygota</taxon>
        <taxon>Coleoptera</taxon>
        <taxon>Polyphaga</taxon>
        <taxon>Cucujiformia</taxon>
        <taxon>Curculionidae</taxon>
        <taxon>Scolytinae</taxon>
        <taxon>Dendroctonus</taxon>
    </lineage>
</organism>
<evidence type="ECO:0000256" key="17">
    <source>
        <dbReference type="ARBA" id="ARBA00023186"/>
    </source>
</evidence>
<feature type="compositionally biased region" description="Basic and acidic residues" evidence="22">
    <location>
        <begin position="1179"/>
        <end position="1195"/>
    </location>
</feature>
<keyword evidence="8 19" id="KW-0863">Zinc-finger</keyword>
<reference evidence="27 28" key="1">
    <citation type="journal article" date="2013" name="Genome Biol.">
        <title>Draft genome of the mountain pine beetle, Dendroctonus ponderosae Hopkins, a major forest pest.</title>
        <authorList>
            <person name="Keeling C.I."/>
            <person name="Yuen M.M."/>
            <person name="Liao N.Y."/>
            <person name="Docking T.R."/>
            <person name="Chan S.K."/>
            <person name="Taylor G.A."/>
            <person name="Palmquist D.L."/>
            <person name="Jackman S.D."/>
            <person name="Nguyen A."/>
            <person name="Li M."/>
            <person name="Henderson H."/>
            <person name="Janes J.K."/>
            <person name="Zhao Y."/>
            <person name="Pandoh P."/>
            <person name="Moore R."/>
            <person name="Sperling F.A."/>
            <person name="Huber D.P."/>
            <person name="Birol I."/>
            <person name="Jones S.J."/>
            <person name="Bohlmann J."/>
        </authorList>
    </citation>
    <scope>NUCLEOTIDE SEQUENCE</scope>
</reference>
<dbReference type="InterPro" id="IPR014756">
    <property type="entry name" value="Ig_E-set"/>
</dbReference>
<keyword evidence="12 23" id="KW-1133">Transmembrane helix</keyword>
<dbReference type="InterPro" id="IPR001623">
    <property type="entry name" value="DnaJ_domain"/>
</dbReference>
<keyword evidence="14" id="KW-0238">DNA-binding</keyword>
<evidence type="ECO:0000259" key="24">
    <source>
        <dbReference type="PROSITE" id="PS50076"/>
    </source>
</evidence>
<dbReference type="Gene3D" id="1.10.150.20">
    <property type="entry name" value="5' to 3' exonuclease, C-terminal subdomain"/>
    <property type="match status" value="1"/>
</dbReference>
<feature type="domain" description="C2H2-type" evidence="25">
    <location>
        <begin position="463"/>
        <end position="490"/>
    </location>
</feature>
<keyword evidence="21" id="KW-0175">Coiled coil</keyword>
<feature type="compositionally biased region" description="Basic residues" evidence="22">
    <location>
        <begin position="1138"/>
        <end position="1157"/>
    </location>
</feature>
<evidence type="ECO:0000256" key="1">
    <source>
        <dbReference type="ARBA" id="ARBA00004123"/>
    </source>
</evidence>
<feature type="domain" description="C2H2-type" evidence="25">
    <location>
        <begin position="435"/>
        <end position="462"/>
    </location>
</feature>
<feature type="domain" description="J" evidence="24">
    <location>
        <begin position="691"/>
        <end position="753"/>
    </location>
</feature>
<feature type="domain" description="C2H2-type" evidence="25">
    <location>
        <begin position="491"/>
        <end position="518"/>
    </location>
</feature>
<dbReference type="GO" id="GO:0003723">
    <property type="term" value="F:RNA binding"/>
    <property type="evidence" value="ECO:0007669"/>
    <property type="project" value="TreeGrafter"/>
</dbReference>
<feature type="transmembrane region" description="Helical" evidence="23">
    <location>
        <begin position="778"/>
        <end position="800"/>
    </location>
</feature>
<evidence type="ECO:0000313" key="28">
    <source>
        <dbReference type="Proteomes" id="UP000030742"/>
    </source>
</evidence>
<evidence type="ECO:0000256" key="2">
    <source>
        <dbReference type="ARBA" id="ARBA00004477"/>
    </source>
</evidence>
<dbReference type="Pfam" id="PF07776">
    <property type="entry name" value="zf-AD"/>
    <property type="match status" value="1"/>
</dbReference>
<dbReference type="STRING" id="77166.U4UK42"/>
<dbReference type="PROSITE" id="PS51915">
    <property type="entry name" value="ZAD"/>
    <property type="match status" value="1"/>
</dbReference>
<keyword evidence="9" id="KW-0256">Endoplasmic reticulum</keyword>
<evidence type="ECO:0000256" key="21">
    <source>
        <dbReference type="SAM" id="Coils"/>
    </source>
</evidence>
<evidence type="ECO:0000256" key="3">
    <source>
        <dbReference type="ARBA" id="ARBA00006991"/>
    </source>
</evidence>
<evidence type="ECO:0008006" key="29">
    <source>
        <dbReference type="Google" id="ProtNLM"/>
    </source>
</evidence>
<keyword evidence="16" id="KW-0804">Transcription</keyword>
<keyword evidence="11" id="KW-0653">Protein transport</keyword>
<feature type="transmembrane region" description="Helical" evidence="23">
    <location>
        <begin position="660"/>
        <end position="678"/>
    </location>
</feature>
<dbReference type="SMART" id="SM00271">
    <property type="entry name" value="DnaJ"/>
    <property type="match status" value="1"/>
</dbReference>
<evidence type="ECO:0000259" key="26">
    <source>
        <dbReference type="PROSITE" id="PS51915"/>
    </source>
</evidence>
<sequence>MDMTAYLTNPLQIDKVCRACLVEKGDMRPLFGACLDEMFQSFTGVQATANDEFPKLMCVQCVLQCSRAYTFKQLCEKSDKILKQYVSKDFQDMLKRYQDQEKSREQAKKELEEQLKFRSQSPLPIIIEEKKVGNSATSFETVITSQQIIHKAELSDEFYTVVETMESTDSIDDPLSYSPGDELKYKIDINTLHEMTSNQLDNVDKATEIKPPKYKCAKCFAQFALRVDFKVLPVPCSTDCWLNKPGKLQVHMMTHPKDLDFVCEICNKAFAELRILKRHQKIHLDHKPHQCDQCNMSFAESSNLSKHKKKHTGELRNIKGKPHLCSVCGRGFKWASSLHKHMKYHTGHKLLSCTFCSKQYVEARSLKIHLRSHTGERPYSCEVCKKTFTQSCNLEKHIRVHTGEKPYVCTVCNKRFSQSGYVAIHMRTHTGVRPYVCQTCGKAFSGSNTLTLHQRIHTGEKPYGCDICGKNFSRQETLTIHVRSHTGDKPHICVTCNKAFSSSGQLSGHMKSHTGRKPYFCEKCGKKFSSSSSLKVHMNHHVQTQEKEEIIQNVLFTCKLCNKNFNEDTAFNSHILEVHAIQATTIQIKGEDLENLEAMQVAEIMMIFFGGPTISSLSDSAFLFKLFDPDEEKKLCHCQPCLQKREHLKNAEPWRGIKHFLIKLVIVGGWLTLIFLAYKVSQFDYEMANFDPYEILGISTGASQSEIKKAYRKLSLILHPDKDTGNEKEFMKLSKAYQALTDEESRKNWEKYGNPDGPGAMSFGIALPSWIVEKENSVWVLGLYALVFMVALPIVVGTWWNRSIKFTGDQVLLDTTQMYYYYFHKTPNMALKRVIMILAASLEFDRKHNSEIVERPSDDEEVPHLFKKLPNLKEKNKEKPLCYPYSLKARAILHAHLSRIALNPATLEKDRQYIVGKCPYLIQEQVNCVNQLILLAYAGRIKSLPSIETIENCMKLCPMVVQGLWEFKSPLMQLPHINDDNLKYFMSKKRQIKSLQQYAQMKTDERRSLLRNLSDEEYENVIKVLGKMPSIDFQITVEGELQATSHYKKSESFWGHFLKLVNFPGVWVGAPEMITIMDDENPTEVTAGAIVTVTVNLKRKNMSSLFNDDVAEDDIAENGLDEGKEAGGGDGDNDTKVKRPAWLKQKKGGGKKVKKASKPAPKAAALIKTNVEDSPSVSVERKSKSKSERKQRLDEDQADSADESDADTNELNDKSSGDESTTQKSNPEDDDQEWEKFRKIHEREKSLEGKSKSSHAVHCPYFPHDKQEYWWTYICDRKSRTLLTAPYHITGLVEQETVHLKFTAPTWAGVYSFTVCLRSDSYIGFDQQKDFKLDVKKAPEEITKHPQWEFEDSEEENPVDKADQESEYTTDEDLPEDED</sequence>
<evidence type="ECO:0000256" key="20">
    <source>
        <dbReference type="PROSITE-ProRule" id="PRU01263"/>
    </source>
</evidence>
<keyword evidence="7" id="KW-0677">Repeat</keyword>
<dbReference type="FunFam" id="3.30.160.60:FF:000663">
    <property type="entry name" value="Zinc finger protein 45"/>
    <property type="match status" value="1"/>
</dbReference>
<dbReference type="GO" id="GO:0003677">
    <property type="term" value="F:DNA binding"/>
    <property type="evidence" value="ECO:0007669"/>
    <property type="project" value="UniProtKB-KW"/>
</dbReference>
<dbReference type="FunFam" id="3.30.160.60:FF:000446">
    <property type="entry name" value="Zinc finger protein"/>
    <property type="match status" value="1"/>
</dbReference>
<dbReference type="SUPFAM" id="SSF81296">
    <property type="entry name" value="E set domains"/>
    <property type="match status" value="1"/>
</dbReference>
<evidence type="ECO:0000259" key="25">
    <source>
        <dbReference type="PROSITE" id="PS50157"/>
    </source>
</evidence>
<evidence type="ECO:0000256" key="4">
    <source>
        <dbReference type="ARBA" id="ARBA00022448"/>
    </source>
</evidence>
<evidence type="ECO:0000256" key="14">
    <source>
        <dbReference type="ARBA" id="ARBA00023125"/>
    </source>
</evidence>
<dbReference type="Gene3D" id="3.30.160.60">
    <property type="entry name" value="Classic Zinc Finger"/>
    <property type="match status" value="10"/>
</dbReference>
<dbReference type="GO" id="GO:0006620">
    <property type="term" value="P:post-translational protein targeting to endoplasmic reticulum membrane"/>
    <property type="evidence" value="ECO:0007669"/>
    <property type="project" value="TreeGrafter"/>
</dbReference>
<dbReference type="PANTHER" id="PTHR24075">
    <property type="entry name" value="SEC63 DOMAIN-CONTAINING"/>
    <property type="match status" value="1"/>
</dbReference>
<evidence type="ECO:0000256" key="16">
    <source>
        <dbReference type="ARBA" id="ARBA00023163"/>
    </source>
</evidence>
<feature type="binding site" evidence="20">
    <location>
        <position position="58"/>
    </location>
    <ligand>
        <name>Zn(2+)</name>
        <dbReference type="ChEBI" id="CHEBI:29105"/>
    </ligand>
</feature>
<comment type="subcellular location">
    <subcellularLocation>
        <location evidence="2">Endoplasmic reticulum membrane</location>
        <topology evidence="2">Multi-pass membrane protein</topology>
    </subcellularLocation>
    <subcellularLocation>
        <location evidence="1">Nucleus</location>
    </subcellularLocation>
</comment>
<dbReference type="FunFam" id="3.30.160.60:FF:000340">
    <property type="entry name" value="zinc finger protein 473 isoform X1"/>
    <property type="match status" value="1"/>
</dbReference>
<keyword evidence="6 20" id="KW-0479">Metal-binding</keyword>
<feature type="domain" description="C2H2-type" evidence="25">
    <location>
        <begin position="289"/>
        <end position="316"/>
    </location>
</feature>
<dbReference type="FunFam" id="3.30.160.60:FF:001506">
    <property type="entry name" value="Zinc finger protein"/>
    <property type="match status" value="1"/>
</dbReference>
<dbReference type="Gene3D" id="1.10.287.110">
    <property type="entry name" value="DnaJ domain"/>
    <property type="match status" value="1"/>
</dbReference>
<evidence type="ECO:0000256" key="13">
    <source>
        <dbReference type="ARBA" id="ARBA00023015"/>
    </source>
</evidence>
<keyword evidence="17" id="KW-0143">Chaperone</keyword>
<dbReference type="PROSITE" id="PS50076">
    <property type="entry name" value="DNAJ_2"/>
    <property type="match status" value="1"/>
</dbReference>
<dbReference type="EMBL" id="KB632357">
    <property type="protein sequence ID" value="ERL93492.1"/>
    <property type="molecule type" value="Genomic_DNA"/>
</dbReference>
<proteinExistence type="inferred from homology"/>
<dbReference type="PROSITE" id="PS50157">
    <property type="entry name" value="ZINC_FINGER_C2H2_2"/>
    <property type="match status" value="11"/>
</dbReference>
<dbReference type="PROSITE" id="PS00028">
    <property type="entry name" value="ZINC_FINGER_C2H2_1"/>
    <property type="match status" value="11"/>
</dbReference>
<evidence type="ECO:0000256" key="9">
    <source>
        <dbReference type="ARBA" id="ARBA00022824"/>
    </source>
</evidence>
<evidence type="ECO:0000256" key="15">
    <source>
        <dbReference type="ARBA" id="ARBA00023136"/>
    </source>
</evidence>
<dbReference type="GO" id="GO:0008270">
    <property type="term" value="F:zinc ion binding"/>
    <property type="evidence" value="ECO:0007669"/>
    <property type="project" value="UniProtKB-UniRule"/>
</dbReference>
<evidence type="ECO:0000256" key="6">
    <source>
        <dbReference type="ARBA" id="ARBA00022723"/>
    </source>
</evidence>
<protein>
    <recommendedName>
        <fullName evidence="29">J domain-containing protein</fullName>
    </recommendedName>
</protein>
<keyword evidence="5 23" id="KW-0812">Transmembrane</keyword>
<gene>
    <name evidence="27" type="ORF">D910_10781</name>
</gene>
<evidence type="ECO:0000256" key="11">
    <source>
        <dbReference type="ARBA" id="ARBA00022927"/>
    </source>
</evidence>
<dbReference type="FunFam" id="1.10.287.110:FF:000063">
    <property type="entry name" value="Translocation protein SEC63"/>
    <property type="match status" value="1"/>
</dbReference>
<feature type="compositionally biased region" description="Acidic residues" evidence="22">
    <location>
        <begin position="1365"/>
        <end position="1379"/>
    </location>
</feature>
<dbReference type="Pfam" id="PF02889">
    <property type="entry name" value="Sec63"/>
    <property type="match status" value="1"/>
</dbReference>
<dbReference type="GO" id="GO:0031207">
    <property type="term" value="C:Sec62/Sec63 complex"/>
    <property type="evidence" value="ECO:0007669"/>
    <property type="project" value="TreeGrafter"/>
</dbReference>
<feature type="binding site" evidence="20">
    <location>
        <position position="20"/>
    </location>
    <ligand>
        <name>Zn(2+)</name>
        <dbReference type="ChEBI" id="CHEBI:29105"/>
    </ligand>
</feature>
<keyword evidence="13" id="KW-0805">Transcription regulation</keyword>
<dbReference type="PANTHER" id="PTHR24075:SF0">
    <property type="entry name" value="TRANSLOCATION PROTEIN SEC63 HOMOLOG"/>
    <property type="match status" value="1"/>
</dbReference>
<feature type="compositionally biased region" description="Acidic residues" evidence="22">
    <location>
        <begin position="1196"/>
        <end position="1210"/>
    </location>
</feature>
<dbReference type="InterPro" id="IPR004179">
    <property type="entry name" value="Sec63-dom"/>
</dbReference>
<dbReference type="SMART" id="SM00868">
    <property type="entry name" value="zf-AD"/>
    <property type="match status" value="1"/>
</dbReference>
<feature type="domain" description="C2H2-type" evidence="25">
    <location>
        <begin position="351"/>
        <end position="378"/>
    </location>
</feature>
<evidence type="ECO:0000256" key="22">
    <source>
        <dbReference type="SAM" id="MobiDB-lite"/>
    </source>
</evidence>
<dbReference type="SUPFAM" id="SSF57667">
    <property type="entry name" value="beta-beta-alpha zinc fingers"/>
    <property type="match status" value="5"/>
</dbReference>
<feature type="domain" description="C2H2-type" evidence="25">
    <location>
        <begin position="379"/>
        <end position="406"/>
    </location>
</feature>
<dbReference type="Proteomes" id="UP000030742">
    <property type="component" value="Unassembled WGS sequence"/>
</dbReference>
<dbReference type="Pfam" id="PF12874">
    <property type="entry name" value="zf-met"/>
    <property type="match status" value="1"/>
</dbReference>
<dbReference type="SUPFAM" id="SSF57716">
    <property type="entry name" value="Glucocorticoid receptor-like (DNA-binding domain)"/>
    <property type="match status" value="1"/>
</dbReference>
<dbReference type="InterPro" id="IPR035892">
    <property type="entry name" value="C2_domain_sf"/>
</dbReference>
<feature type="region of interest" description="Disordered" evidence="22">
    <location>
        <begin position="1343"/>
        <end position="1379"/>
    </location>
</feature>
<name>U4UK42_DENPD</name>
<dbReference type="FunFam" id="3.30.160.60:FF:002343">
    <property type="entry name" value="Zinc finger protein 33A"/>
    <property type="match status" value="1"/>
</dbReference>
<dbReference type="FunFam" id="3.30.160.60:FF:000176">
    <property type="entry name" value="zinc finger protein 70"/>
    <property type="match status" value="1"/>
</dbReference>
<dbReference type="Pfam" id="PF00226">
    <property type="entry name" value="DnaJ"/>
    <property type="match status" value="1"/>
</dbReference>
<evidence type="ECO:0000256" key="8">
    <source>
        <dbReference type="ARBA" id="ARBA00022771"/>
    </source>
</evidence>
<dbReference type="FunFam" id="3.30.160.60:FF:001498">
    <property type="entry name" value="Zinc finger protein 404"/>
    <property type="match status" value="1"/>
</dbReference>
<dbReference type="Pfam" id="PF00096">
    <property type="entry name" value="zf-C2H2"/>
    <property type="match status" value="7"/>
</dbReference>
<dbReference type="InterPro" id="IPR013087">
    <property type="entry name" value="Znf_C2H2_type"/>
</dbReference>
<dbReference type="GO" id="GO:0006614">
    <property type="term" value="P:SRP-dependent cotranslational protein targeting to membrane"/>
    <property type="evidence" value="ECO:0007669"/>
    <property type="project" value="TreeGrafter"/>
</dbReference>
<feature type="domain" description="C2H2-type" evidence="25">
    <location>
        <begin position="519"/>
        <end position="548"/>
    </location>
</feature>
<dbReference type="CDD" id="cd06257">
    <property type="entry name" value="DnaJ"/>
    <property type="match status" value="1"/>
</dbReference>
<dbReference type="SMART" id="SM00355">
    <property type="entry name" value="ZnF_C2H2"/>
    <property type="match status" value="12"/>
</dbReference>
<dbReference type="SMART" id="SM00973">
    <property type="entry name" value="Sec63"/>
    <property type="match status" value="1"/>
</dbReference>
<feature type="domain" description="C2H2-type" evidence="25">
    <location>
        <begin position="556"/>
        <end position="584"/>
    </location>
</feature>
<dbReference type="FunFam" id="1.10.3380.10:FF:000011">
    <property type="entry name" value="Translocation protein SEC63"/>
    <property type="match status" value="1"/>
</dbReference>
<dbReference type="Gene3D" id="1.10.3380.10">
    <property type="entry name" value="Sec63 N-terminal domain-like domain"/>
    <property type="match status" value="1"/>
</dbReference>
<feature type="coiled-coil region" evidence="21">
    <location>
        <begin position="90"/>
        <end position="117"/>
    </location>
</feature>
<feature type="domain" description="C2H2-type" evidence="25">
    <location>
        <begin position="323"/>
        <end position="350"/>
    </location>
</feature>